<dbReference type="GO" id="GO:0005524">
    <property type="term" value="F:ATP binding"/>
    <property type="evidence" value="ECO:0007669"/>
    <property type="project" value="UniProtKB-KW"/>
</dbReference>
<evidence type="ECO:0000313" key="12">
    <source>
        <dbReference type="Proteomes" id="UP000748308"/>
    </source>
</evidence>
<evidence type="ECO:0000256" key="1">
    <source>
        <dbReference type="ARBA" id="ARBA00022741"/>
    </source>
</evidence>
<feature type="domain" description="Response regulatory" evidence="10">
    <location>
        <begin position="31"/>
        <end position="147"/>
    </location>
</feature>
<dbReference type="Proteomes" id="UP000748308">
    <property type="component" value="Unassembled WGS sequence"/>
</dbReference>
<dbReference type="GO" id="GO:0000160">
    <property type="term" value="P:phosphorelay signal transduction system"/>
    <property type="evidence" value="ECO:0007669"/>
    <property type="project" value="InterPro"/>
</dbReference>
<dbReference type="AlphaFoldDB" id="A0A937XBN4"/>
<evidence type="ECO:0000256" key="4">
    <source>
        <dbReference type="ARBA" id="ARBA00023125"/>
    </source>
</evidence>
<dbReference type="FunFam" id="3.40.50.300:FF:000006">
    <property type="entry name" value="DNA-binding transcriptional regulator NtrC"/>
    <property type="match status" value="1"/>
</dbReference>
<dbReference type="InterPro" id="IPR058031">
    <property type="entry name" value="AAA_lid_NorR"/>
</dbReference>
<dbReference type="Gene3D" id="3.40.50.300">
    <property type="entry name" value="P-loop containing nucleotide triphosphate hydrolases"/>
    <property type="match status" value="1"/>
</dbReference>
<organism evidence="11 12">
    <name type="scientific">Eiseniibacteriota bacterium</name>
    <dbReference type="NCBI Taxonomy" id="2212470"/>
    <lineage>
        <taxon>Bacteria</taxon>
        <taxon>Candidatus Eiseniibacteriota</taxon>
    </lineage>
</organism>
<evidence type="ECO:0000256" key="2">
    <source>
        <dbReference type="ARBA" id="ARBA00022840"/>
    </source>
</evidence>
<reference evidence="11" key="1">
    <citation type="submission" date="2019-03" db="EMBL/GenBank/DDBJ databases">
        <title>Lake Tanganyika Metagenome-Assembled Genomes (MAGs).</title>
        <authorList>
            <person name="Tran P."/>
        </authorList>
    </citation>
    <scope>NUCLEOTIDE SEQUENCE</scope>
    <source>
        <strain evidence="11">M_DeepCast_400m_m2_100</strain>
    </source>
</reference>
<evidence type="ECO:0000256" key="5">
    <source>
        <dbReference type="ARBA" id="ARBA00023159"/>
    </source>
</evidence>
<dbReference type="SMART" id="SM00448">
    <property type="entry name" value="REC"/>
    <property type="match status" value="1"/>
</dbReference>
<protein>
    <submittedName>
        <fullName evidence="11">Sigma-54-dependent Fis family transcriptional regulator</fullName>
    </submittedName>
</protein>
<dbReference type="Pfam" id="PF00158">
    <property type="entry name" value="Sigma54_activat"/>
    <property type="match status" value="1"/>
</dbReference>
<dbReference type="PROSITE" id="PS00688">
    <property type="entry name" value="SIGMA54_INTERACT_3"/>
    <property type="match status" value="1"/>
</dbReference>
<keyword evidence="5" id="KW-0010">Activator</keyword>
<dbReference type="SUPFAM" id="SSF52172">
    <property type="entry name" value="CheY-like"/>
    <property type="match status" value="1"/>
</dbReference>
<comment type="caution">
    <text evidence="11">The sequence shown here is derived from an EMBL/GenBank/DDBJ whole genome shotgun (WGS) entry which is preliminary data.</text>
</comment>
<evidence type="ECO:0000256" key="6">
    <source>
        <dbReference type="ARBA" id="ARBA00023163"/>
    </source>
</evidence>
<keyword evidence="2" id="KW-0067">ATP-binding</keyword>
<dbReference type="InterPro" id="IPR027417">
    <property type="entry name" value="P-loop_NTPase"/>
</dbReference>
<dbReference type="InterPro" id="IPR003593">
    <property type="entry name" value="AAA+_ATPase"/>
</dbReference>
<dbReference type="InterPro" id="IPR025943">
    <property type="entry name" value="Sigma_54_int_dom_ATP-bd_2"/>
</dbReference>
<dbReference type="SMART" id="SM00382">
    <property type="entry name" value="AAA"/>
    <property type="match status" value="1"/>
</dbReference>
<feature type="region of interest" description="Disordered" evidence="8">
    <location>
        <begin position="1"/>
        <end position="23"/>
    </location>
</feature>
<dbReference type="PROSITE" id="PS00676">
    <property type="entry name" value="SIGMA54_INTERACT_2"/>
    <property type="match status" value="1"/>
</dbReference>
<gene>
    <name evidence="11" type="ORF">FJY75_03830</name>
</gene>
<dbReference type="PROSITE" id="PS50045">
    <property type="entry name" value="SIGMA54_INTERACT_4"/>
    <property type="match status" value="1"/>
</dbReference>
<dbReference type="GO" id="GO:0006355">
    <property type="term" value="P:regulation of DNA-templated transcription"/>
    <property type="evidence" value="ECO:0007669"/>
    <property type="project" value="InterPro"/>
</dbReference>
<feature type="modified residue" description="4-aspartylphosphate" evidence="7">
    <location>
        <position position="80"/>
    </location>
</feature>
<dbReference type="PANTHER" id="PTHR32071">
    <property type="entry name" value="TRANSCRIPTIONAL REGULATORY PROTEIN"/>
    <property type="match status" value="1"/>
</dbReference>
<name>A0A937XBN4_UNCEI</name>
<dbReference type="Gene3D" id="3.40.50.2300">
    <property type="match status" value="1"/>
</dbReference>
<evidence type="ECO:0000256" key="8">
    <source>
        <dbReference type="SAM" id="MobiDB-lite"/>
    </source>
</evidence>
<dbReference type="InterPro" id="IPR002078">
    <property type="entry name" value="Sigma_54_int"/>
</dbReference>
<evidence type="ECO:0000313" key="11">
    <source>
        <dbReference type="EMBL" id="MBM3316963.1"/>
    </source>
</evidence>
<feature type="domain" description="Sigma-54 factor interaction" evidence="9">
    <location>
        <begin position="172"/>
        <end position="402"/>
    </location>
</feature>
<keyword evidence="7" id="KW-0597">Phosphoprotein</keyword>
<dbReference type="FunFam" id="1.10.8.60:FF:000014">
    <property type="entry name" value="DNA-binding transcriptional regulator NtrC"/>
    <property type="match status" value="1"/>
</dbReference>
<dbReference type="InterPro" id="IPR001789">
    <property type="entry name" value="Sig_transdc_resp-reg_receiver"/>
</dbReference>
<keyword evidence="3" id="KW-0805">Transcription regulation</keyword>
<keyword evidence="6" id="KW-0804">Transcription</keyword>
<dbReference type="CDD" id="cd00009">
    <property type="entry name" value="AAA"/>
    <property type="match status" value="1"/>
</dbReference>
<dbReference type="Pfam" id="PF00072">
    <property type="entry name" value="Response_reg"/>
    <property type="match status" value="1"/>
</dbReference>
<accession>A0A937XBN4</accession>
<feature type="non-terminal residue" evidence="11">
    <location>
        <position position="459"/>
    </location>
</feature>
<proteinExistence type="predicted"/>
<evidence type="ECO:0000256" key="7">
    <source>
        <dbReference type="PROSITE-ProRule" id="PRU00169"/>
    </source>
</evidence>
<keyword evidence="4" id="KW-0238">DNA-binding</keyword>
<evidence type="ECO:0000259" key="9">
    <source>
        <dbReference type="PROSITE" id="PS50045"/>
    </source>
</evidence>
<keyword evidence="1" id="KW-0547">Nucleotide-binding</keyword>
<dbReference type="Pfam" id="PF25601">
    <property type="entry name" value="AAA_lid_14"/>
    <property type="match status" value="1"/>
</dbReference>
<dbReference type="PROSITE" id="PS50110">
    <property type="entry name" value="RESPONSE_REGULATORY"/>
    <property type="match status" value="1"/>
</dbReference>
<dbReference type="SUPFAM" id="SSF52540">
    <property type="entry name" value="P-loop containing nucleoside triphosphate hydrolases"/>
    <property type="match status" value="1"/>
</dbReference>
<evidence type="ECO:0000259" key="10">
    <source>
        <dbReference type="PROSITE" id="PS50110"/>
    </source>
</evidence>
<evidence type="ECO:0000256" key="3">
    <source>
        <dbReference type="ARBA" id="ARBA00023015"/>
    </source>
</evidence>
<dbReference type="InterPro" id="IPR011006">
    <property type="entry name" value="CheY-like_superfamily"/>
</dbReference>
<sequence length="459" mass="51000">MDAEKRIPPQTARTGEATRSLEATKSAETTRLLVVDDEESIRISLAEALSEAGTEVRTAVGGEEAFRYLAAGDVDLVLLDQRLSQTQEDGLDLLRRIKAEHPATAVIMMTAYGRFESAVEATRLGCYQYIAKPLDLHQLKLLIRNALATMALGREVRRLRAEQRRRFAGERIIGASPAIEQFLESLKRVARSPSTTVLLRGETGTGKELAARQIHSGSPVAGGPFVDVNCSAVPDNLLESELFGHERGAFTDAKSAKEGLFELAHGGTLFLDEIAEMPAKLQAKLLRVLESKTFRRVGGTQDVQVSVRIVAATNRDLQEEVAQGRFREDLYYRLSVVPLDVPPLRERRGDIPALVKTFLDLYGREIGRPVHEVSPQAMDLLTAYDWPGNVRELRNLMERLVLMGSQSRIEAADLPEQVRTNRGRLQRRARDEALFRRGRIPSLDDVERAAIRHALAEVA</sequence>
<dbReference type="GO" id="GO:0003677">
    <property type="term" value="F:DNA binding"/>
    <property type="evidence" value="ECO:0007669"/>
    <property type="project" value="UniProtKB-KW"/>
</dbReference>
<dbReference type="EMBL" id="VGIY01000060">
    <property type="protein sequence ID" value="MBM3316963.1"/>
    <property type="molecule type" value="Genomic_DNA"/>
</dbReference>
<dbReference type="Gene3D" id="1.10.8.60">
    <property type="match status" value="1"/>
</dbReference>
<dbReference type="InterPro" id="IPR025944">
    <property type="entry name" value="Sigma_54_int_dom_CS"/>
</dbReference>